<evidence type="ECO:0000313" key="3">
    <source>
        <dbReference type="EMBL" id="HIR65480.1"/>
    </source>
</evidence>
<dbReference type="AlphaFoldDB" id="A0A9D1J7L0"/>
<feature type="transmembrane region" description="Helical" evidence="2">
    <location>
        <begin position="151"/>
        <end position="175"/>
    </location>
</feature>
<proteinExistence type="predicted"/>
<evidence type="ECO:0000256" key="2">
    <source>
        <dbReference type="SAM" id="Phobius"/>
    </source>
</evidence>
<keyword evidence="2" id="KW-1133">Transmembrane helix</keyword>
<accession>A0A9D1J7L0</accession>
<sequence length="390" mass="43966">MDFSKIRLNNERNSHVVKRLNRLSTTKFFGVLYRENMFRLFGFSLLMIICMAPIFGMQFFATMQLTELKQTLPTLNGFGFSTGVWMGVDGYYAQQVASKNVYYGLLTVASSLLVSVVFSGGFAVIRDSFWTGKLSKVGVFRSIGKGIAANFLYAVASVVIIAFGVFGIFMFYPWAATVMPVWLAIVLTVVLSLVLFLITCYLMILCSVAVTYKQTLYENLDDSWRLLWLNFLPNILHLIMALLPIPLYFVFSGGSLQILYITVLLFVGGMYFPLVWHTHMMRTFALFHPVASKKKKEVRKELEAMEQAQAQAKEQKKQRALEKKQSNKKAKVVVKPAQPTVKPSVKPSVVTEIVTEETLVEDPLAEETLVEVTEETSVTSEAEPQSDNNK</sequence>
<feature type="region of interest" description="Disordered" evidence="1">
    <location>
        <begin position="306"/>
        <end position="346"/>
    </location>
</feature>
<evidence type="ECO:0000313" key="4">
    <source>
        <dbReference type="Proteomes" id="UP000824200"/>
    </source>
</evidence>
<feature type="transmembrane region" description="Helical" evidence="2">
    <location>
        <begin position="257"/>
        <end position="276"/>
    </location>
</feature>
<feature type="compositionally biased region" description="Basic and acidic residues" evidence="1">
    <location>
        <begin position="313"/>
        <end position="325"/>
    </location>
</feature>
<keyword evidence="2" id="KW-0812">Transmembrane</keyword>
<protein>
    <submittedName>
        <fullName evidence="3">Uncharacterized protein</fullName>
    </submittedName>
</protein>
<reference evidence="3" key="2">
    <citation type="journal article" date="2021" name="PeerJ">
        <title>Extensive microbial diversity within the chicken gut microbiome revealed by metagenomics and culture.</title>
        <authorList>
            <person name="Gilroy R."/>
            <person name="Ravi A."/>
            <person name="Getino M."/>
            <person name="Pursley I."/>
            <person name="Horton D.L."/>
            <person name="Alikhan N.F."/>
            <person name="Baker D."/>
            <person name="Gharbi K."/>
            <person name="Hall N."/>
            <person name="Watson M."/>
            <person name="Adriaenssens E.M."/>
            <person name="Foster-Nyarko E."/>
            <person name="Jarju S."/>
            <person name="Secka A."/>
            <person name="Antonio M."/>
            <person name="Oren A."/>
            <person name="Chaudhuri R.R."/>
            <person name="La Ragione R."/>
            <person name="Hildebrand F."/>
            <person name="Pallen M.J."/>
        </authorList>
    </citation>
    <scope>NUCLEOTIDE SEQUENCE</scope>
    <source>
        <strain evidence="3">CHK121-14286</strain>
    </source>
</reference>
<keyword evidence="2" id="KW-0472">Membrane</keyword>
<feature type="transmembrane region" description="Helical" evidence="2">
    <location>
        <begin position="101"/>
        <end position="125"/>
    </location>
</feature>
<organism evidence="3 4">
    <name type="scientific">Candidatus Fimimonas gallinarum</name>
    <dbReference type="NCBI Taxonomy" id="2840821"/>
    <lineage>
        <taxon>Bacteria</taxon>
        <taxon>Pseudomonadati</taxon>
        <taxon>Myxococcota</taxon>
        <taxon>Myxococcia</taxon>
        <taxon>Myxococcales</taxon>
        <taxon>Cystobacterineae</taxon>
        <taxon>Myxococcaceae</taxon>
        <taxon>Myxococcaceae incertae sedis</taxon>
        <taxon>Candidatus Fimimonas</taxon>
    </lineage>
</organism>
<evidence type="ECO:0000256" key="1">
    <source>
        <dbReference type="SAM" id="MobiDB-lite"/>
    </source>
</evidence>
<feature type="transmembrane region" description="Helical" evidence="2">
    <location>
        <begin position="231"/>
        <end position="251"/>
    </location>
</feature>
<feature type="region of interest" description="Disordered" evidence="1">
    <location>
        <begin position="361"/>
        <end position="390"/>
    </location>
</feature>
<comment type="caution">
    <text evidence="3">The sequence shown here is derived from an EMBL/GenBank/DDBJ whole genome shotgun (WGS) entry which is preliminary data.</text>
</comment>
<feature type="compositionally biased region" description="Acidic residues" evidence="1">
    <location>
        <begin position="361"/>
        <end position="374"/>
    </location>
</feature>
<dbReference type="EMBL" id="DVHL01000010">
    <property type="protein sequence ID" value="HIR65480.1"/>
    <property type="molecule type" value="Genomic_DNA"/>
</dbReference>
<dbReference type="Proteomes" id="UP000824200">
    <property type="component" value="Unassembled WGS sequence"/>
</dbReference>
<feature type="transmembrane region" description="Helical" evidence="2">
    <location>
        <begin position="40"/>
        <end position="61"/>
    </location>
</feature>
<gene>
    <name evidence="3" type="ORF">IAC95_01115</name>
</gene>
<name>A0A9D1J7L0_9BACT</name>
<feature type="transmembrane region" description="Helical" evidence="2">
    <location>
        <begin position="181"/>
        <end position="210"/>
    </location>
</feature>
<feature type="compositionally biased region" description="Low complexity" evidence="1">
    <location>
        <begin position="333"/>
        <end position="346"/>
    </location>
</feature>
<reference evidence="3" key="1">
    <citation type="submission" date="2020-10" db="EMBL/GenBank/DDBJ databases">
        <authorList>
            <person name="Gilroy R."/>
        </authorList>
    </citation>
    <scope>NUCLEOTIDE SEQUENCE</scope>
    <source>
        <strain evidence="3">CHK121-14286</strain>
    </source>
</reference>